<dbReference type="EMBL" id="BGZK01000015">
    <property type="protein sequence ID" value="GBP04746.1"/>
    <property type="molecule type" value="Genomic_DNA"/>
</dbReference>
<dbReference type="Proteomes" id="UP000299102">
    <property type="component" value="Unassembled WGS sequence"/>
</dbReference>
<name>A0A4C1SS63_EUMVA</name>
<keyword evidence="3" id="KW-1185">Reference proteome</keyword>
<keyword evidence="1" id="KW-0472">Membrane</keyword>
<proteinExistence type="predicted"/>
<keyword evidence="1" id="KW-0812">Transmembrane</keyword>
<feature type="transmembrane region" description="Helical" evidence="1">
    <location>
        <begin position="12"/>
        <end position="37"/>
    </location>
</feature>
<protein>
    <submittedName>
        <fullName evidence="2">Uncharacterized protein</fullName>
    </submittedName>
</protein>
<sequence>MTSAQLTPTIKLGVLGTSTAVIVSTGLMSSKIVLIAFSRGKRACVSSEGRWSPLPMDTTGADDRYGNPKAVISALPAF</sequence>
<keyword evidence="1" id="KW-1133">Transmembrane helix</keyword>
<accession>A0A4C1SS63</accession>
<organism evidence="2 3">
    <name type="scientific">Eumeta variegata</name>
    <name type="common">Bagworm moth</name>
    <name type="synonym">Eumeta japonica</name>
    <dbReference type="NCBI Taxonomy" id="151549"/>
    <lineage>
        <taxon>Eukaryota</taxon>
        <taxon>Metazoa</taxon>
        <taxon>Ecdysozoa</taxon>
        <taxon>Arthropoda</taxon>
        <taxon>Hexapoda</taxon>
        <taxon>Insecta</taxon>
        <taxon>Pterygota</taxon>
        <taxon>Neoptera</taxon>
        <taxon>Endopterygota</taxon>
        <taxon>Lepidoptera</taxon>
        <taxon>Glossata</taxon>
        <taxon>Ditrysia</taxon>
        <taxon>Tineoidea</taxon>
        <taxon>Psychidae</taxon>
        <taxon>Oiketicinae</taxon>
        <taxon>Eumeta</taxon>
    </lineage>
</organism>
<evidence type="ECO:0000313" key="3">
    <source>
        <dbReference type="Proteomes" id="UP000299102"/>
    </source>
</evidence>
<comment type="caution">
    <text evidence="2">The sequence shown here is derived from an EMBL/GenBank/DDBJ whole genome shotgun (WGS) entry which is preliminary data.</text>
</comment>
<evidence type="ECO:0000313" key="2">
    <source>
        <dbReference type="EMBL" id="GBP04746.1"/>
    </source>
</evidence>
<evidence type="ECO:0000256" key="1">
    <source>
        <dbReference type="SAM" id="Phobius"/>
    </source>
</evidence>
<dbReference type="AlphaFoldDB" id="A0A4C1SS63"/>
<gene>
    <name evidence="2" type="ORF">EVAR_3691_1</name>
</gene>
<reference evidence="2 3" key="1">
    <citation type="journal article" date="2019" name="Commun. Biol.">
        <title>The bagworm genome reveals a unique fibroin gene that provides high tensile strength.</title>
        <authorList>
            <person name="Kono N."/>
            <person name="Nakamura H."/>
            <person name="Ohtoshi R."/>
            <person name="Tomita M."/>
            <person name="Numata K."/>
            <person name="Arakawa K."/>
        </authorList>
    </citation>
    <scope>NUCLEOTIDE SEQUENCE [LARGE SCALE GENOMIC DNA]</scope>
</reference>